<dbReference type="STRING" id="47427.A0A2H3CHS9"/>
<organism evidence="2 3">
    <name type="scientific">Armillaria gallica</name>
    <name type="common">Bulbous honey fungus</name>
    <name type="synonym">Armillaria bulbosa</name>
    <dbReference type="NCBI Taxonomy" id="47427"/>
    <lineage>
        <taxon>Eukaryota</taxon>
        <taxon>Fungi</taxon>
        <taxon>Dikarya</taxon>
        <taxon>Basidiomycota</taxon>
        <taxon>Agaricomycotina</taxon>
        <taxon>Agaricomycetes</taxon>
        <taxon>Agaricomycetidae</taxon>
        <taxon>Agaricales</taxon>
        <taxon>Marasmiineae</taxon>
        <taxon>Physalacriaceae</taxon>
        <taxon>Armillaria</taxon>
    </lineage>
</organism>
<dbReference type="Proteomes" id="UP000217790">
    <property type="component" value="Unassembled WGS sequence"/>
</dbReference>
<sequence>MRAAVVAVVGDNGGGGGGGGSDSSGDTDLTSSLGLTQQLCWGANIQKLSDTSLPIDMLGSHELADGAVFNSAKVVPSVKIIMNLYRENYHLPTFKILMSEPAKKKGQAGWEKGQKDRSRPLNVPPQGIGVPTQTHEDNPDDVDDEFNFDMDDFTPQDLEKVDRDISDALAKFNRQNAEAEAHKKWFETLKDASSQSQKNYVESQNEDETPRGDCAKPLEKNGTLPPWQVTDLEDSLYIVTWSQELISSLPPHVQLAFPATLSHKGGLSHSVMQTLRVGNQHKMGPNGVHSLLLENHTHQFNVLQAQYLEAILERIQSDADFMHITTVWMAHPGTGKKRLGEAEEMISCKVGAP</sequence>
<dbReference type="AlphaFoldDB" id="A0A2H3CHS9"/>
<reference evidence="3" key="1">
    <citation type="journal article" date="2017" name="Nat. Ecol. Evol.">
        <title>Genome expansion and lineage-specific genetic innovations in the forest pathogenic fungi Armillaria.</title>
        <authorList>
            <person name="Sipos G."/>
            <person name="Prasanna A.N."/>
            <person name="Walter M.C."/>
            <person name="O'Connor E."/>
            <person name="Balint B."/>
            <person name="Krizsan K."/>
            <person name="Kiss B."/>
            <person name="Hess J."/>
            <person name="Varga T."/>
            <person name="Slot J."/>
            <person name="Riley R."/>
            <person name="Boka B."/>
            <person name="Rigling D."/>
            <person name="Barry K."/>
            <person name="Lee J."/>
            <person name="Mihaltcheva S."/>
            <person name="LaButti K."/>
            <person name="Lipzen A."/>
            <person name="Waldron R."/>
            <person name="Moloney N.M."/>
            <person name="Sperisen C."/>
            <person name="Kredics L."/>
            <person name="Vagvoelgyi C."/>
            <person name="Patrignani A."/>
            <person name="Fitzpatrick D."/>
            <person name="Nagy I."/>
            <person name="Doyle S."/>
            <person name="Anderson J.B."/>
            <person name="Grigoriev I.V."/>
            <person name="Gueldener U."/>
            <person name="Muensterkoetter M."/>
            <person name="Nagy L.G."/>
        </authorList>
    </citation>
    <scope>NUCLEOTIDE SEQUENCE [LARGE SCALE GENOMIC DNA]</scope>
    <source>
        <strain evidence="3">Ar21-2</strain>
    </source>
</reference>
<evidence type="ECO:0000313" key="2">
    <source>
        <dbReference type="EMBL" id="PBK82595.1"/>
    </source>
</evidence>
<evidence type="ECO:0000313" key="3">
    <source>
        <dbReference type="Proteomes" id="UP000217790"/>
    </source>
</evidence>
<gene>
    <name evidence="2" type="ORF">ARMGADRAFT_1038499</name>
</gene>
<feature type="region of interest" description="Disordered" evidence="1">
    <location>
        <begin position="105"/>
        <end position="138"/>
    </location>
</feature>
<keyword evidence="3" id="KW-1185">Reference proteome</keyword>
<evidence type="ECO:0000256" key="1">
    <source>
        <dbReference type="SAM" id="MobiDB-lite"/>
    </source>
</evidence>
<feature type="compositionally biased region" description="Basic and acidic residues" evidence="1">
    <location>
        <begin position="208"/>
        <end position="219"/>
    </location>
</feature>
<feature type="compositionally biased region" description="Gly residues" evidence="1">
    <location>
        <begin position="11"/>
        <end position="22"/>
    </location>
</feature>
<dbReference type="OrthoDB" id="1920326at2759"/>
<proteinExistence type="predicted"/>
<accession>A0A2H3CHS9</accession>
<feature type="compositionally biased region" description="Polar residues" evidence="1">
    <location>
        <begin position="192"/>
        <end position="203"/>
    </location>
</feature>
<protein>
    <submittedName>
        <fullName evidence="2">Uncharacterized protein</fullName>
    </submittedName>
</protein>
<feature type="region of interest" description="Disordered" evidence="1">
    <location>
        <begin position="9"/>
        <end position="29"/>
    </location>
</feature>
<dbReference type="InParanoid" id="A0A2H3CHS9"/>
<dbReference type="EMBL" id="KZ293715">
    <property type="protein sequence ID" value="PBK82595.1"/>
    <property type="molecule type" value="Genomic_DNA"/>
</dbReference>
<feature type="region of interest" description="Disordered" evidence="1">
    <location>
        <begin position="192"/>
        <end position="222"/>
    </location>
</feature>
<name>A0A2H3CHS9_ARMGA</name>